<keyword evidence="3" id="KW-1185">Reference proteome</keyword>
<evidence type="ECO:0000256" key="1">
    <source>
        <dbReference type="SAM" id="MobiDB-lite"/>
    </source>
</evidence>
<comment type="caution">
    <text evidence="2">The sequence shown here is derived from an EMBL/GenBank/DDBJ whole genome shotgun (WGS) entry which is preliminary data.</text>
</comment>
<evidence type="ECO:0000313" key="2">
    <source>
        <dbReference type="EMBL" id="KAJ5443739.1"/>
    </source>
</evidence>
<protein>
    <submittedName>
        <fullName evidence="2">Uncharacterized protein</fullName>
    </submittedName>
</protein>
<evidence type="ECO:0000313" key="3">
    <source>
        <dbReference type="Proteomes" id="UP001213681"/>
    </source>
</evidence>
<reference evidence="2" key="1">
    <citation type="submission" date="2022-12" db="EMBL/GenBank/DDBJ databases">
        <authorList>
            <person name="Petersen C."/>
        </authorList>
    </citation>
    <scope>NUCLEOTIDE SEQUENCE</scope>
    <source>
        <strain evidence="2">IBT 16125</strain>
    </source>
</reference>
<proteinExistence type="predicted"/>
<reference evidence="2" key="2">
    <citation type="journal article" date="2023" name="IMA Fungus">
        <title>Comparative genomic study of the Penicillium genus elucidates a diverse pangenome and 15 lateral gene transfer events.</title>
        <authorList>
            <person name="Petersen C."/>
            <person name="Sorensen T."/>
            <person name="Nielsen M.R."/>
            <person name="Sondergaard T.E."/>
            <person name="Sorensen J.L."/>
            <person name="Fitzpatrick D.A."/>
            <person name="Frisvad J.C."/>
            <person name="Nielsen K.L."/>
        </authorList>
    </citation>
    <scope>NUCLEOTIDE SEQUENCE</scope>
    <source>
        <strain evidence="2">IBT 16125</strain>
    </source>
</reference>
<dbReference type="GeneID" id="81601236"/>
<name>A0AAD6G0G2_9EURO</name>
<gene>
    <name evidence="2" type="ORF">N7458_007611</name>
</gene>
<accession>A0AAD6G0G2</accession>
<dbReference type="AlphaFoldDB" id="A0AAD6G0G2"/>
<dbReference type="EMBL" id="JAPVEA010000007">
    <property type="protein sequence ID" value="KAJ5443739.1"/>
    <property type="molecule type" value="Genomic_DNA"/>
</dbReference>
<sequence length="160" mass="17081">MPSKAKRPRIAGSQATANPGTGDNPGPRTEDMTKKKKAPSEFITKHKGKGVGSQASFSLLAYTDMILSKANTKFQPPKVKLEVPPLDGTHSSYWSLSDHQATSTLNNCINLCASYNEINETKSTGKMFVLRFAGGMDSSMMIGQANVLGTQGTITRTAGV</sequence>
<organism evidence="2 3">
    <name type="scientific">Penicillium daleae</name>
    <dbReference type="NCBI Taxonomy" id="63821"/>
    <lineage>
        <taxon>Eukaryota</taxon>
        <taxon>Fungi</taxon>
        <taxon>Dikarya</taxon>
        <taxon>Ascomycota</taxon>
        <taxon>Pezizomycotina</taxon>
        <taxon>Eurotiomycetes</taxon>
        <taxon>Eurotiomycetidae</taxon>
        <taxon>Eurotiales</taxon>
        <taxon>Aspergillaceae</taxon>
        <taxon>Penicillium</taxon>
    </lineage>
</organism>
<dbReference type="Proteomes" id="UP001213681">
    <property type="component" value="Unassembled WGS sequence"/>
</dbReference>
<dbReference type="RefSeq" id="XP_056763819.1">
    <property type="nucleotide sequence ID" value="XM_056910993.1"/>
</dbReference>
<feature type="region of interest" description="Disordered" evidence="1">
    <location>
        <begin position="1"/>
        <end position="48"/>
    </location>
</feature>